<proteinExistence type="predicted"/>
<dbReference type="RefSeq" id="WP_307247450.1">
    <property type="nucleotide sequence ID" value="NZ_JAUSQZ010000001.1"/>
</dbReference>
<comment type="caution">
    <text evidence="2">The sequence shown here is derived from an EMBL/GenBank/DDBJ whole genome shotgun (WGS) entry which is preliminary data.</text>
</comment>
<evidence type="ECO:0000313" key="2">
    <source>
        <dbReference type="EMBL" id="MDP9829346.1"/>
    </source>
</evidence>
<evidence type="ECO:0000313" key="3">
    <source>
        <dbReference type="Proteomes" id="UP001235712"/>
    </source>
</evidence>
<reference evidence="2 3" key="1">
    <citation type="submission" date="2023-07" db="EMBL/GenBank/DDBJ databases">
        <title>Sequencing the genomes of 1000 actinobacteria strains.</title>
        <authorList>
            <person name="Klenk H.-P."/>
        </authorList>
    </citation>
    <scope>NUCLEOTIDE SEQUENCE [LARGE SCALE GENOMIC DNA]</scope>
    <source>
        <strain evidence="2 3">DSM 44388</strain>
    </source>
</reference>
<dbReference type="EMBL" id="JAUSQZ010000001">
    <property type="protein sequence ID" value="MDP9829346.1"/>
    <property type="molecule type" value="Genomic_DNA"/>
</dbReference>
<name>A0ABT9P9H3_9ACTN</name>
<keyword evidence="3" id="KW-1185">Reference proteome</keyword>
<dbReference type="Proteomes" id="UP001235712">
    <property type="component" value="Unassembled WGS sequence"/>
</dbReference>
<organism evidence="2 3">
    <name type="scientific">Kineosporia succinea</name>
    <dbReference type="NCBI Taxonomy" id="84632"/>
    <lineage>
        <taxon>Bacteria</taxon>
        <taxon>Bacillati</taxon>
        <taxon>Actinomycetota</taxon>
        <taxon>Actinomycetes</taxon>
        <taxon>Kineosporiales</taxon>
        <taxon>Kineosporiaceae</taxon>
        <taxon>Kineosporia</taxon>
    </lineage>
</organism>
<sequence>MSPERAEVEGFCSAAYPHAHTLPPEPDTADAWQAGVERGSGGDQEAADLAYLAAGFTNLAFMGATRGAA</sequence>
<protein>
    <submittedName>
        <fullName evidence="2">Uncharacterized protein</fullName>
    </submittedName>
</protein>
<accession>A0ABT9P9H3</accession>
<feature type="region of interest" description="Disordered" evidence="1">
    <location>
        <begin position="22"/>
        <end position="43"/>
    </location>
</feature>
<evidence type="ECO:0000256" key="1">
    <source>
        <dbReference type="SAM" id="MobiDB-lite"/>
    </source>
</evidence>
<gene>
    <name evidence="2" type="ORF">J2S57_005095</name>
</gene>